<sequence length="907" mass="100523">MNRFVWCDENLRPDEVVLRKQPGVALYDGDRKSPFVGGELVLSSHQVYWIGSSERQRLGLHLSLVIFIEEQSATWSKSPKIVAHLSAPIEDKHVGAVQSSPFNYVRFSFRSGGASEFYQEMQKALQKKDWLKMPTVDSRGKKIRTGIVGIERQIQAKHDEADKNISAAFEDLSNLMDMAKEMVSLSKSISQKLKEKGSSLTDDETITFKSHLLSLGISDPVTKSMYGSGSTYHKELAKQLAQVLEQHVQLDGSAGMLNNADQDPPRTPGTDDHTCGYKGDPKPIEKDVVSGEERVLAPSRARTCQVAAGTAGERERLEDEESDLTDDQRLSGDGTTAAVPHFADSKLEVVEVVGDSDPVKEREEASQASVVCFLGDKGKASMVTPPWKFIQLQESSAEMSADREAEQDSGRSSHHPWDSDTKPGLDKRDPSQGCSTKASCSSRPSGKKKQKKKKRRVSVLRPAPNDSDQQRHPRRDASSQKQKPSSPEKEERGGTHPKDPSTGSGCEAKGSSEDAHVFKLNKGDPSQGLSGRSPGSGQPSKQREQERRPHKVSVLKSGPNTLDGERNRGLDDGRSSQRQLSSRPKTTPKDSSTSSGCETEGSSRDANETRLGEGNSSQRHSETSSPSENDPRRLSRPKGHKKKRQRGVSDFQSVPDSFNEQRRKRLKRRHFRKRKLSSELGDENREYIHPKKASTDSGWKSKERSSDTRKSNLTEQGDPRQRRSRRRRWVLRSGPNASDKHRDRGLSARNSRLFSSGLGESKRQGSYPKEQSISGSTSNRPAENSHERTRDEASTQSLPDERHKSCEDSFIVKKPGDKPPKSPQVSAARREPNRRDAGALPDKSSISSKYLETPEHVSNSQLVLHPGIKSGAEIKSQLSDRDLQKTIESRDQGLCSKRGTENRLGVG</sequence>
<name>A0AC60NUT1_IXOPE</name>
<proteinExistence type="predicted"/>
<gene>
    <name evidence="1" type="ORF">HPB47_012024</name>
</gene>
<dbReference type="EMBL" id="JABSTQ010011480">
    <property type="protein sequence ID" value="KAG0410859.1"/>
    <property type="molecule type" value="Genomic_DNA"/>
</dbReference>
<reference evidence="1 2" key="1">
    <citation type="journal article" date="2020" name="Cell">
        <title>Large-Scale Comparative Analyses of Tick Genomes Elucidate Their Genetic Diversity and Vector Capacities.</title>
        <authorList>
            <consortium name="Tick Genome and Microbiome Consortium (TIGMIC)"/>
            <person name="Jia N."/>
            <person name="Wang J."/>
            <person name="Shi W."/>
            <person name="Du L."/>
            <person name="Sun Y."/>
            <person name="Zhan W."/>
            <person name="Jiang J.F."/>
            <person name="Wang Q."/>
            <person name="Zhang B."/>
            <person name="Ji P."/>
            <person name="Bell-Sakyi L."/>
            <person name="Cui X.M."/>
            <person name="Yuan T.T."/>
            <person name="Jiang B.G."/>
            <person name="Yang W.F."/>
            <person name="Lam T.T."/>
            <person name="Chang Q.C."/>
            <person name="Ding S.J."/>
            <person name="Wang X.J."/>
            <person name="Zhu J.G."/>
            <person name="Ruan X.D."/>
            <person name="Zhao L."/>
            <person name="Wei J.T."/>
            <person name="Ye R.Z."/>
            <person name="Que T.C."/>
            <person name="Du C.H."/>
            <person name="Zhou Y.H."/>
            <person name="Cheng J.X."/>
            <person name="Dai P.F."/>
            <person name="Guo W.B."/>
            <person name="Han X.H."/>
            <person name="Huang E.J."/>
            <person name="Li L.F."/>
            <person name="Wei W."/>
            <person name="Gao Y.C."/>
            <person name="Liu J.Z."/>
            <person name="Shao H.Z."/>
            <person name="Wang X."/>
            <person name="Wang C.C."/>
            <person name="Yang T.C."/>
            <person name="Huo Q.B."/>
            <person name="Li W."/>
            <person name="Chen H.Y."/>
            <person name="Chen S.E."/>
            <person name="Zhou L.G."/>
            <person name="Ni X.B."/>
            <person name="Tian J.H."/>
            <person name="Sheng Y."/>
            <person name="Liu T."/>
            <person name="Pan Y.S."/>
            <person name="Xia L.Y."/>
            <person name="Li J."/>
            <person name="Zhao F."/>
            <person name="Cao W.C."/>
        </authorList>
    </citation>
    <scope>NUCLEOTIDE SEQUENCE [LARGE SCALE GENOMIC DNA]</scope>
    <source>
        <strain evidence="1">Iper-2018</strain>
    </source>
</reference>
<organism evidence="1 2">
    <name type="scientific">Ixodes persulcatus</name>
    <name type="common">Taiga tick</name>
    <dbReference type="NCBI Taxonomy" id="34615"/>
    <lineage>
        <taxon>Eukaryota</taxon>
        <taxon>Metazoa</taxon>
        <taxon>Ecdysozoa</taxon>
        <taxon>Arthropoda</taxon>
        <taxon>Chelicerata</taxon>
        <taxon>Arachnida</taxon>
        <taxon>Acari</taxon>
        <taxon>Parasitiformes</taxon>
        <taxon>Ixodida</taxon>
        <taxon>Ixodoidea</taxon>
        <taxon>Ixodidae</taxon>
        <taxon>Ixodinae</taxon>
        <taxon>Ixodes</taxon>
    </lineage>
</organism>
<accession>A0AC60NUT1</accession>
<dbReference type="Proteomes" id="UP000805193">
    <property type="component" value="Unassembled WGS sequence"/>
</dbReference>
<comment type="caution">
    <text evidence="1">The sequence shown here is derived from an EMBL/GenBank/DDBJ whole genome shotgun (WGS) entry which is preliminary data.</text>
</comment>
<evidence type="ECO:0000313" key="1">
    <source>
        <dbReference type="EMBL" id="KAG0410859.1"/>
    </source>
</evidence>
<keyword evidence="2" id="KW-1185">Reference proteome</keyword>
<evidence type="ECO:0000313" key="2">
    <source>
        <dbReference type="Proteomes" id="UP000805193"/>
    </source>
</evidence>
<protein>
    <submittedName>
        <fullName evidence="1">Uncharacterized protein</fullName>
    </submittedName>
</protein>